<sequence>MDENKTDREFFAEFFTQQRLNAMLEKILEDLHAQIVELGSENYSRCGGSCGCLKCRATDWLLLDVVKRRHYFLDIQEWANGWSSTKA</sequence>
<reference evidence="1" key="1">
    <citation type="journal article" date="2014" name="Front. Microbiol.">
        <title>High frequency of phylogenetically diverse reductive dehalogenase-homologous genes in deep subseafloor sedimentary metagenomes.</title>
        <authorList>
            <person name="Kawai M."/>
            <person name="Futagami T."/>
            <person name="Toyoda A."/>
            <person name="Takaki Y."/>
            <person name="Nishi S."/>
            <person name="Hori S."/>
            <person name="Arai W."/>
            <person name="Tsubouchi T."/>
            <person name="Morono Y."/>
            <person name="Uchiyama I."/>
            <person name="Ito T."/>
            <person name="Fujiyama A."/>
            <person name="Inagaki F."/>
            <person name="Takami H."/>
        </authorList>
    </citation>
    <scope>NUCLEOTIDE SEQUENCE</scope>
    <source>
        <strain evidence="1">Expedition CK06-06</strain>
    </source>
</reference>
<accession>X0VGS4</accession>
<proteinExistence type="predicted"/>
<dbReference type="EMBL" id="BARS01020702">
    <property type="protein sequence ID" value="GAG10412.1"/>
    <property type="molecule type" value="Genomic_DNA"/>
</dbReference>
<organism evidence="1">
    <name type="scientific">marine sediment metagenome</name>
    <dbReference type="NCBI Taxonomy" id="412755"/>
    <lineage>
        <taxon>unclassified sequences</taxon>
        <taxon>metagenomes</taxon>
        <taxon>ecological metagenomes</taxon>
    </lineage>
</organism>
<comment type="caution">
    <text evidence="1">The sequence shown here is derived from an EMBL/GenBank/DDBJ whole genome shotgun (WGS) entry which is preliminary data.</text>
</comment>
<evidence type="ECO:0000313" key="1">
    <source>
        <dbReference type="EMBL" id="GAG10412.1"/>
    </source>
</evidence>
<protein>
    <submittedName>
        <fullName evidence="1">Uncharacterized protein</fullName>
    </submittedName>
</protein>
<gene>
    <name evidence="1" type="ORF">S01H1_33352</name>
</gene>
<dbReference type="AlphaFoldDB" id="X0VGS4"/>
<name>X0VGS4_9ZZZZ</name>